<feature type="non-terminal residue" evidence="2">
    <location>
        <position position="1"/>
    </location>
</feature>
<evidence type="ECO:0000313" key="3">
    <source>
        <dbReference type="Proteomes" id="UP000008367"/>
    </source>
</evidence>
<dbReference type="EMBL" id="AJSR01002318">
    <property type="protein sequence ID" value="EKM28933.1"/>
    <property type="molecule type" value="Genomic_DNA"/>
</dbReference>
<proteinExistence type="predicted"/>
<feature type="region of interest" description="Disordered" evidence="1">
    <location>
        <begin position="1"/>
        <end position="24"/>
    </location>
</feature>
<gene>
    <name evidence="2" type="ORF">VCHENC02_5216</name>
</gene>
<organism evidence="2 3">
    <name type="scientific">Vibrio harveyi</name>
    <name type="common">Beneckea harveyi</name>
    <dbReference type="NCBI Taxonomy" id="669"/>
    <lineage>
        <taxon>Bacteria</taxon>
        <taxon>Pseudomonadati</taxon>
        <taxon>Pseudomonadota</taxon>
        <taxon>Gammaproteobacteria</taxon>
        <taxon>Vibrionales</taxon>
        <taxon>Vibrionaceae</taxon>
        <taxon>Vibrio</taxon>
    </lineage>
</organism>
<comment type="caution">
    <text evidence="2">The sequence shown here is derived from an EMBL/GenBank/DDBJ whole genome shotgun (WGS) entry which is preliminary data.</text>
</comment>
<reference evidence="2 3" key="1">
    <citation type="submission" date="2012-10" db="EMBL/GenBank/DDBJ databases">
        <title>Genome sequence of Vibrio Cholerae HENC-02.</title>
        <authorList>
            <person name="Eppinger M."/>
            <person name="Hasan N.A."/>
            <person name="Sengamalay N."/>
            <person name="Hine E."/>
            <person name="Su Q."/>
            <person name="Daugherty S.C."/>
            <person name="Young S."/>
            <person name="Sadzewicz L."/>
            <person name="Tallon L."/>
            <person name="Cebula T.A."/>
            <person name="Ravel J."/>
            <person name="Colwell R.R."/>
        </authorList>
    </citation>
    <scope>NUCLEOTIDE SEQUENCE [LARGE SCALE GENOMIC DNA]</scope>
    <source>
        <strain evidence="2 3">HENC-02</strain>
    </source>
</reference>
<feature type="compositionally biased region" description="Basic and acidic residues" evidence="1">
    <location>
        <begin position="1"/>
        <end position="12"/>
    </location>
</feature>
<evidence type="ECO:0000313" key="2">
    <source>
        <dbReference type="EMBL" id="EKM28933.1"/>
    </source>
</evidence>
<dbReference type="Proteomes" id="UP000008367">
    <property type="component" value="Unassembled WGS sequence"/>
</dbReference>
<dbReference type="AlphaFoldDB" id="A0A454CRA0"/>
<sequence>LDNNPDKDNAKRLKEKRKRLADERSNLLSPTINFNLNF</sequence>
<protein>
    <submittedName>
        <fullName evidence="2">Uncharacterized protein</fullName>
    </submittedName>
</protein>
<evidence type="ECO:0000256" key="1">
    <source>
        <dbReference type="SAM" id="MobiDB-lite"/>
    </source>
</evidence>
<name>A0A454CRA0_VIBHA</name>
<accession>A0A454CRA0</accession>